<accession>A0A0A9HLA6</accession>
<reference evidence="1" key="2">
    <citation type="journal article" date="2015" name="Data Brief">
        <title>Shoot transcriptome of the giant reed, Arundo donax.</title>
        <authorList>
            <person name="Barrero R.A."/>
            <person name="Guerrero F.D."/>
            <person name="Moolhuijzen P."/>
            <person name="Goolsby J.A."/>
            <person name="Tidwell J."/>
            <person name="Bellgard S.E."/>
            <person name="Bellgard M.I."/>
        </authorList>
    </citation>
    <scope>NUCLEOTIDE SEQUENCE</scope>
    <source>
        <tissue evidence="1">Shoot tissue taken approximately 20 cm above the soil surface</tissue>
    </source>
</reference>
<name>A0A0A9HLA6_ARUDO</name>
<evidence type="ECO:0000313" key="1">
    <source>
        <dbReference type="EMBL" id="JAE33673.1"/>
    </source>
</evidence>
<organism evidence="1">
    <name type="scientific">Arundo donax</name>
    <name type="common">Giant reed</name>
    <name type="synonym">Donax arundinaceus</name>
    <dbReference type="NCBI Taxonomy" id="35708"/>
    <lineage>
        <taxon>Eukaryota</taxon>
        <taxon>Viridiplantae</taxon>
        <taxon>Streptophyta</taxon>
        <taxon>Embryophyta</taxon>
        <taxon>Tracheophyta</taxon>
        <taxon>Spermatophyta</taxon>
        <taxon>Magnoliopsida</taxon>
        <taxon>Liliopsida</taxon>
        <taxon>Poales</taxon>
        <taxon>Poaceae</taxon>
        <taxon>PACMAD clade</taxon>
        <taxon>Arundinoideae</taxon>
        <taxon>Arundineae</taxon>
        <taxon>Arundo</taxon>
    </lineage>
</organism>
<reference evidence="1" key="1">
    <citation type="submission" date="2014-09" db="EMBL/GenBank/DDBJ databases">
        <authorList>
            <person name="Magalhaes I.L.F."/>
            <person name="Oliveira U."/>
            <person name="Santos F.R."/>
            <person name="Vidigal T.H.D.A."/>
            <person name="Brescovit A.D."/>
            <person name="Santos A.J."/>
        </authorList>
    </citation>
    <scope>NUCLEOTIDE SEQUENCE</scope>
    <source>
        <tissue evidence="1">Shoot tissue taken approximately 20 cm above the soil surface</tissue>
    </source>
</reference>
<dbReference type="AlphaFoldDB" id="A0A0A9HLA6"/>
<sequence length="51" mass="5472">MPPPILALPQSCKGAREEQHGDLAVGQAGGAIICQDFGRFWSQVLRFGCKS</sequence>
<protein>
    <submittedName>
        <fullName evidence="1">Uncharacterized protein</fullName>
    </submittedName>
</protein>
<dbReference type="EMBL" id="GBRH01164223">
    <property type="protein sequence ID" value="JAE33673.1"/>
    <property type="molecule type" value="Transcribed_RNA"/>
</dbReference>
<proteinExistence type="predicted"/>